<dbReference type="GO" id="GO:0007008">
    <property type="term" value="P:outer mitochondrial membrane organization"/>
    <property type="evidence" value="ECO:0007669"/>
    <property type="project" value="InterPro"/>
</dbReference>
<evidence type="ECO:0000256" key="1">
    <source>
        <dbReference type="SAM" id="Phobius"/>
    </source>
</evidence>
<dbReference type="EMBL" id="CAUWAG010000012">
    <property type="protein sequence ID" value="CAJ2509169.1"/>
    <property type="molecule type" value="Genomic_DNA"/>
</dbReference>
<organism evidence="2 3">
    <name type="scientific">Anthostomella pinea</name>
    <dbReference type="NCBI Taxonomy" id="933095"/>
    <lineage>
        <taxon>Eukaryota</taxon>
        <taxon>Fungi</taxon>
        <taxon>Dikarya</taxon>
        <taxon>Ascomycota</taxon>
        <taxon>Pezizomycotina</taxon>
        <taxon>Sordariomycetes</taxon>
        <taxon>Xylariomycetidae</taxon>
        <taxon>Xylariales</taxon>
        <taxon>Xylariaceae</taxon>
        <taxon>Anthostomella</taxon>
    </lineage>
</organism>
<dbReference type="Proteomes" id="UP001295740">
    <property type="component" value="Unassembled WGS sequence"/>
</dbReference>
<feature type="transmembrane region" description="Helical" evidence="1">
    <location>
        <begin position="48"/>
        <end position="66"/>
    </location>
</feature>
<keyword evidence="1" id="KW-0812">Transmembrane</keyword>
<dbReference type="InterPro" id="IPR035195">
    <property type="entry name" value="Emr1"/>
</dbReference>
<keyword evidence="1" id="KW-1133">Transmembrane helix</keyword>
<proteinExistence type="predicted"/>
<sequence>MVRNTIGIPQVNFRDSYSQVKQASFPNLRRLFIEARSDDEEREVSRRAFYNAVLFFGSVAVFGLVAQRLNANR</sequence>
<keyword evidence="3" id="KW-1185">Reference proteome</keyword>
<comment type="caution">
    <text evidence="2">The sequence shown here is derived from an EMBL/GenBank/DDBJ whole genome shotgun (WGS) entry which is preliminary data.</text>
</comment>
<evidence type="ECO:0000313" key="3">
    <source>
        <dbReference type="Proteomes" id="UP001295740"/>
    </source>
</evidence>
<dbReference type="GO" id="GO:0005739">
    <property type="term" value="C:mitochondrion"/>
    <property type="evidence" value="ECO:0007669"/>
    <property type="project" value="GOC"/>
</dbReference>
<gene>
    <name evidence="2" type="ORF">KHLLAP_LOCUS9637</name>
</gene>
<dbReference type="AlphaFoldDB" id="A0AAI8YLJ9"/>
<accession>A0AAI8YLJ9</accession>
<dbReference type="Pfam" id="PF17237">
    <property type="entry name" value="Emr1"/>
    <property type="match status" value="1"/>
</dbReference>
<keyword evidence="1" id="KW-0472">Membrane</keyword>
<evidence type="ECO:0000313" key="2">
    <source>
        <dbReference type="EMBL" id="CAJ2509169.1"/>
    </source>
</evidence>
<protein>
    <submittedName>
        <fullName evidence="2">Uu.00g141950.m01.CDS01</fullName>
    </submittedName>
</protein>
<name>A0AAI8YLJ9_9PEZI</name>
<reference evidence="2" key="1">
    <citation type="submission" date="2023-10" db="EMBL/GenBank/DDBJ databases">
        <authorList>
            <person name="Hackl T."/>
        </authorList>
    </citation>
    <scope>NUCLEOTIDE SEQUENCE</scope>
</reference>